<organism evidence="3 5">
    <name type="scientific">Pseudodesulfovibrio indicus</name>
    <dbReference type="NCBI Taxonomy" id="1716143"/>
    <lineage>
        <taxon>Bacteria</taxon>
        <taxon>Pseudomonadati</taxon>
        <taxon>Thermodesulfobacteriota</taxon>
        <taxon>Desulfovibrionia</taxon>
        <taxon>Desulfovibrionales</taxon>
        <taxon>Desulfovibrionaceae</taxon>
    </lineage>
</organism>
<evidence type="ECO:0000256" key="1">
    <source>
        <dbReference type="SAM" id="Coils"/>
    </source>
</evidence>
<evidence type="ECO:0000313" key="2">
    <source>
        <dbReference type="EMBL" id="AMK09653.1"/>
    </source>
</evidence>
<dbReference type="RefSeq" id="WP_066798975.1">
    <property type="nucleotide sequence ID" value="NZ_CP014206.1"/>
</dbReference>
<feature type="coiled-coil region" evidence="1">
    <location>
        <begin position="89"/>
        <end position="139"/>
    </location>
</feature>
<keyword evidence="4" id="KW-1185">Reference proteome</keyword>
<protein>
    <submittedName>
        <fullName evidence="3">Phage tail tape-measure protein</fullName>
    </submittedName>
    <submittedName>
        <fullName evidence="2">Tail tape measure protein</fullName>
    </submittedName>
</protein>
<keyword evidence="1" id="KW-0175">Coiled coil</keyword>
<name>A0A140D8Y6_9BACT</name>
<dbReference type="Proteomes" id="UP000295506">
    <property type="component" value="Unassembled WGS sequence"/>
</dbReference>
<reference evidence="2 4" key="1">
    <citation type="journal article" date="2016" name="Front. Microbiol.">
        <title>Genome Sequence of the Piezophilic, Mesophilic Sulfate-Reducing Bacterium Desulfovibrio indicus J2T.</title>
        <authorList>
            <person name="Cao J."/>
            <person name="Maignien L."/>
            <person name="Shao Z."/>
            <person name="Alain K."/>
            <person name="Jebbar M."/>
        </authorList>
    </citation>
    <scope>NUCLEOTIDE SEQUENCE [LARGE SCALE GENOMIC DNA]</scope>
    <source>
        <strain evidence="2 4">J2</strain>
    </source>
</reference>
<evidence type="ECO:0000313" key="4">
    <source>
        <dbReference type="Proteomes" id="UP000055611"/>
    </source>
</evidence>
<accession>A0A140D8Y6</accession>
<dbReference type="KEGG" id="dej:AWY79_00285"/>
<dbReference type="EMBL" id="SOBK01000013">
    <property type="protein sequence ID" value="TDT86395.1"/>
    <property type="molecule type" value="Genomic_DNA"/>
</dbReference>
<dbReference type="OrthoDB" id="5462215at2"/>
<evidence type="ECO:0000313" key="5">
    <source>
        <dbReference type="Proteomes" id="UP000295506"/>
    </source>
</evidence>
<dbReference type="EMBL" id="CP014206">
    <property type="protein sequence ID" value="AMK09653.1"/>
    <property type="molecule type" value="Genomic_DNA"/>
</dbReference>
<sequence>MSNMRTSVILDLAGNLQGKAKSYSSALGNLASRGSRSLDMLRRSTAAAGRGLDALGNRYTALVTGAAGLGTARMLIGTQTRFTRLGIQASIAEKQVEQLKQQIYEVAQAPIIRVDPGQITSAIEQIVELTGDLKFAEDNIRNIGVAISATGAAGQDVGALLAEFQKMDIKSPDQVLEALDILNAQGKMGAFTLQNLAALGPRVITAYTAAGRGGTGALREMGAALQMIRMGTGSSEMAATAFEATMRTLSDPAKLKRLKNAGIDAWKEGMLRPINEIMAEIITKTGGDTVKLGRIFDAEAVRAFNQAAGEFKRTGSLDSLAKFMAVQGDGATTLADSARAAKDASAGMTSLYTAWSKFADNRLSGIIEKAADALNALGSEGADKLMAGLGYGAAALGALVVGRKVYNGVRGLRGLFGGKGGAAGAAGSLLGGMKTPLPVYVVNKQMSLMPGEYGGGWQGGGKSGNAISKRGGRLGKTLAGAGKWGGRIGGALAMAGTAYELYDAWTDDSASTSAKVNASGGAVGSGLGGWGGAVAGAQLGAALGSIVPGLGTAIGAAIGGVGGGIAGAWAGGNLGEQLMDLIGFGKQERPEGKLRIEVSDDRTRVTRMDASGMELDVDSGIYMAGVGR</sequence>
<dbReference type="AlphaFoldDB" id="A0A140D8Y6"/>
<reference evidence="3 5" key="2">
    <citation type="submission" date="2019-03" db="EMBL/GenBank/DDBJ databases">
        <title>Genomic Encyclopedia of Type Strains, Phase IV (KMG-IV): sequencing the most valuable type-strain genomes for metagenomic binning, comparative biology and taxonomic classification.</title>
        <authorList>
            <person name="Goeker M."/>
        </authorList>
    </citation>
    <scope>NUCLEOTIDE SEQUENCE [LARGE SCALE GENOMIC DNA]</scope>
    <source>
        <strain evidence="3 5">DSM 101483</strain>
    </source>
</reference>
<evidence type="ECO:0000313" key="3">
    <source>
        <dbReference type="EMBL" id="TDT86395.1"/>
    </source>
</evidence>
<proteinExistence type="predicted"/>
<gene>
    <name evidence="2" type="ORF">AWY79_00285</name>
    <name evidence="3" type="ORF">EDC59_11371</name>
</gene>
<dbReference type="Proteomes" id="UP000055611">
    <property type="component" value="Chromosome"/>
</dbReference>